<dbReference type="PIRSF" id="PIRSF028744">
    <property type="entry name" value="Addict_mod_HI1419"/>
    <property type="match status" value="1"/>
</dbReference>
<gene>
    <name evidence="1" type="ORF">DFR34_11321</name>
</gene>
<dbReference type="AlphaFoldDB" id="A0A318KNG5"/>
<comment type="caution">
    <text evidence="1">The sequence shown here is derived from an EMBL/GenBank/DDBJ whole genome shotgun (WGS) entry which is preliminary data.</text>
</comment>
<sequence>MYELRHYIDSEGQDVFAHWLDHLQDRVAQARIAVRLLRLQNGNFGDCKPVGSGVWELRVDWGPGYRVYYAIAGKRVVLLCEGGDKRTQSKDIACAIQRWNEWQTRSNR</sequence>
<dbReference type="Proteomes" id="UP000247555">
    <property type="component" value="Unassembled WGS sequence"/>
</dbReference>
<keyword evidence="2" id="KW-1185">Reference proteome</keyword>
<dbReference type="InterPro" id="IPR009241">
    <property type="entry name" value="HigB-like"/>
</dbReference>
<organism evidence="1 2">
    <name type="scientific">Rivihabitans pingtungensis</name>
    <dbReference type="NCBI Taxonomy" id="1054498"/>
    <lineage>
        <taxon>Bacteria</taxon>
        <taxon>Pseudomonadati</taxon>
        <taxon>Pseudomonadota</taxon>
        <taxon>Betaproteobacteria</taxon>
        <taxon>Neisseriales</taxon>
        <taxon>Aquaspirillaceae</taxon>
        <taxon>Rivihabitans</taxon>
    </lineage>
</organism>
<dbReference type="InterPro" id="IPR014056">
    <property type="entry name" value="TypeIITA-like_toxin_pred"/>
</dbReference>
<dbReference type="EMBL" id="QJKI01000013">
    <property type="protein sequence ID" value="PXX78012.1"/>
    <property type="molecule type" value="Genomic_DNA"/>
</dbReference>
<reference evidence="1 2" key="1">
    <citation type="submission" date="2018-05" db="EMBL/GenBank/DDBJ databases">
        <title>Genomic Encyclopedia of Type Strains, Phase IV (KMG-IV): sequencing the most valuable type-strain genomes for metagenomic binning, comparative biology and taxonomic classification.</title>
        <authorList>
            <person name="Goeker M."/>
        </authorList>
    </citation>
    <scope>NUCLEOTIDE SEQUENCE [LARGE SCALE GENOMIC DNA]</scope>
    <source>
        <strain evidence="1 2">DSM 29661</strain>
    </source>
</reference>
<accession>A0A318KNG5</accession>
<dbReference type="NCBIfam" id="TIGR02683">
    <property type="entry name" value="upstrm_HI1419"/>
    <property type="match status" value="1"/>
</dbReference>
<dbReference type="PANTHER" id="PTHR41791:SF1">
    <property type="entry name" value="SSL7039 PROTEIN"/>
    <property type="match status" value="1"/>
</dbReference>
<name>A0A318KNG5_9NEIS</name>
<proteinExistence type="predicted"/>
<dbReference type="Pfam" id="PF05973">
    <property type="entry name" value="Gp49"/>
    <property type="match status" value="1"/>
</dbReference>
<evidence type="ECO:0000313" key="2">
    <source>
        <dbReference type="Proteomes" id="UP000247555"/>
    </source>
</evidence>
<evidence type="ECO:0000313" key="1">
    <source>
        <dbReference type="EMBL" id="PXX78012.1"/>
    </source>
</evidence>
<dbReference type="OrthoDB" id="9800258at2"/>
<dbReference type="PANTHER" id="PTHR41791">
    <property type="entry name" value="SSL7039 PROTEIN"/>
    <property type="match status" value="1"/>
</dbReference>
<dbReference type="RefSeq" id="WP_110391098.1">
    <property type="nucleotide sequence ID" value="NZ_QJKI01000013.1"/>
</dbReference>
<protein>
    <submittedName>
        <fullName evidence="1">Putative addiction module killer protein</fullName>
    </submittedName>
</protein>